<organism evidence="3 4">
    <name type="scientific">Theileria equi strain WA</name>
    <dbReference type="NCBI Taxonomy" id="1537102"/>
    <lineage>
        <taxon>Eukaryota</taxon>
        <taxon>Sar</taxon>
        <taxon>Alveolata</taxon>
        <taxon>Apicomplexa</taxon>
        <taxon>Aconoidasida</taxon>
        <taxon>Piroplasmida</taxon>
        <taxon>Theileriidae</taxon>
        <taxon>Theileria</taxon>
    </lineage>
</organism>
<evidence type="ECO:0000259" key="2">
    <source>
        <dbReference type="Pfam" id="PF12146"/>
    </source>
</evidence>
<dbReference type="Proteomes" id="UP000031512">
    <property type="component" value="Chromosome 1"/>
</dbReference>
<dbReference type="GeneID" id="15807178"/>
<accession>L0AWX1</accession>
<sequence>MQIFLVVYIAFICRICILADEEAKLKEVILDIKNPNSSYINTFNRNPYGLDVKIHVANAGHRISSVAESEAPIWTSSNGYCCDHVAIVRCNEGNCCSSKYVARLMAVYTSDGNGARKPFYYEKDGSSWKAIEEEKFYDSFHIRGSKESKLQTIVLNLGGDNEHKKFYINNSPNFPFLAYTPNMGYRIKKVIYKTALGHRDNRIHVVWSRKSKDEHCIYASFYPKKEPKIGYLVIETKNGLQERFYAQTGTFGGWSAITKEDYLNRLKNEKFDASSFKNRITMDVRDVDSKDIYTEKYTSGDFNSYTRVPLPGFILEKVVDDTLTIWEGAKNGEKCIHANTNSVKGLCYTACLLIRGADNERKVSYFANKNGKWVSVDNLTYTSLIAERKDPAYTHKATGKIVMSSFKNRQDLRIVTYASKVDDSKGDIILVHGIRSYFAGEFLEYNMEWIYEHFGYPVSPDMDGIFLRDKMYTDDNATKYRFLFEYAYLDGGLAFKVFPHLQYEGSFVESLNMMGYNVYGLDLQSQGYSDSNTPARCHVKNFKDYIYDTLQFVSIVKRGKFEDSSQTWNEDLVYKNIPTDKKTFLLGFSMGGNIIVQAVQEFYKNAKEGARLIDGLMIVSGMFNIDCNLNTRAKRAASHFLFLGAWFIPKKQSPYENVTDYGKNFDIFTRYKDPLFYVHGTTHNLLREMFSACKYVKKPKNMVHYPKDLPTILIHSKDDHICDIKGPRRMVEKYFKDNENMKFIELDAGIHHLTVPKSLFLTKTHIREWLEKHTPSATNSNAVDKPTM</sequence>
<dbReference type="KEGG" id="beq:BEWA_022270"/>
<dbReference type="Pfam" id="PF04385">
    <property type="entry name" value="FAINT"/>
    <property type="match status" value="1"/>
</dbReference>
<dbReference type="RefSeq" id="XP_004829045.1">
    <property type="nucleotide sequence ID" value="XM_004828988.1"/>
</dbReference>
<dbReference type="AlphaFoldDB" id="L0AWX1"/>
<protein>
    <recommendedName>
        <fullName evidence="2">Serine aminopeptidase S33 domain-containing protein</fullName>
    </recommendedName>
</protein>
<evidence type="ECO:0000313" key="3">
    <source>
        <dbReference type="EMBL" id="AFZ79379.1"/>
    </source>
</evidence>
<dbReference type="Pfam" id="PF12146">
    <property type="entry name" value="Hydrolase_4"/>
    <property type="match status" value="1"/>
</dbReference>
<dbReference type="STRING" id="1537102.L0AWX1"/>
<dbReference type="PANTHER" id="PTHR11614">
    <property type="entry name" value="PHOSPHOLIPASE-RELATED"/>
    <property type="match status" value="1"/>
</dbReference>
<evidence type="ECO:0000256" key="1">
    <source>
        <dbReference type="SAM" id="SignalP"/>
    </source>
</evidence>
<reference evidence="3 4" key="1">
    <citation type="journal article" date="2012" name="BMC Genomics">
        <title>Comparative genomic analysis and phylogenetic position of Theileria equi.</title>
        <authorList>
            <person name="Kappmeyer L.S."/>
            <person name="Thiagarajan M."/>
            <person name="Herndon D.R."/>
            <person name="Ramsay J.D."/>
            <person name="Caler E."/>
            <person name="Djikeng A."/>
            <person name="Gillespie J.J."/>
            <person name="Lau A.O."/>
            <person name="Roalson E.H."/>
            <person name="Silva J.C."/>
            <person name="Silva M.G."/>
            <person name="Suarez C.E."/>
            <person name="Ueti M.W."/>
            <person name="Nene V.M."/>
            <person name="Mealey R.H."/>
            <person name="Knowles D.P."/>
            <person name="Brayton K.A."/>
        </authorList>
    </citation>
    <scope>NUCLEOTIDE SEQUENCE [LARGE SCALE GENOMIC DNA]</scope>
    <source>
        <strain evidence="3 4">WA</strain>
    </source>
</reference>
<feature type="domain" description="Serine aminopeptidase S33" evidence="2">
    <location>
        <begin position="506"/>
        <end position="744"/>
    </location>
</feature>
<dbReference type="eggNOG" id="ENOG502RSYW">
    <property type="taxonomic scope" value="Eukaryota"/>
</dbReference>
<dbReference type="Gene3D" id="3.40.50.1820">
    <property type="entry name" value="alpha/beta hydrolase"/>
    <property type="match status" value="1"/>
</dbReference>
<dbReference type="InterPro" id="IPR007480">
    <property type="entry name" value="DUF529"/>
</dbReference>
<keyword evidence="1" id="KW-0732">Signal</keyword>
<proteinExistence type="predicted"/>
<evidence type="ECO:0000313" key="4">
    <source>
        <dbReference type="Proteomes" id="UP000031512"/>
    </source>
</evidence>
<feature type="signal peptide" evidence="1">
    <location>
        <begin position="1"/>
        <end position="19"/>
    </location>
</feature>
<feature type="chain" id="PRO_5003939849" description="Serine aminopeptidase S33 domain-containing protein" evidence="1">
    <location>
        <begin position="20"/>
        <end position="788"/>
    </location>
</feature>
<dbReference type="InterPro" id="IPR029058">
    <property type="entry name" value="AB_hydrolase_fold"/>
</dbReference>
<name>L0AWX1_THEEQ</name>
<dbReference type="VEuPathDB" id="PiroplasmaDB:BEWA_022270"/>
<dbReference type="InterPro" id="IPR051044">
    <property type="entry name" value="MAG_DAG_Lipase"/>
</dbReference>
<dbReference type="InterPro" id="IPR022742">
    <property type="entry name" value="Hydrolase_4"/>
</dbReference>
<keyword evidence="4" id="KW-1185">Reference proteome</keyword>
<gene>
    <name evidence="3" type="ORF">BEWA_022270</name>
</gene>
<dbReference type="EMBL" id="CP001669">
    <property type="protein sequence ID" value="AFZ79379.1"/>
    <property type="molecule type" value="Genomic_DNA"/>
</dbReference>
<dbReference type="SUPFAM" id="SSF53474">
    <property type="entry name" value="alpha/beta-Hydrolases"/>
    <property type="match status" value="1"/>
</dbReference>
<dbReference type="OrthoDB" id="375454at2759"/>